<dbReference type="InterPro" id="IPR051954">
    <property type="entry name" value="tRNA_methyltransferase_THADA"/>
</dbReference>
<dbReference type="InterPro" id="IPR056843">
    <property type="entry name" value="THADA-like_TPR"/>
</dbReference>
<dbReference type="SUPFAM" id="SSF48371">
    <property type="entry name" value="ARM repeat"/>
    <property type="match status" value="2"/>
</dbReference>
<organism evidence="6 8">
    <name type="scientific">Aphanomyces astaci</name>
    <name type="common">Crayfish plague agent</name>
    <dbReference type="NCBI Taxonomy" id="112090"/>
    <lineage>
        <taxon>Eukaryota</taxon>
        <taxon>Sar</taxon>
        <taxon>Stramenopiles</taxon>
        <taxon>Oomycota</taxon>
        <taxon>Saprolegniomycetes</taxon>
        <taxon>Saprolegniales</taxon>
        <taxon>Verrucalvaceae</taxon>
        <taxon>Aphanomyces</taxon>
    </lineage>
</organism>
<dbReference type="InterPro" id="IPR016024">
    <property type="entry name" value="ARM-type_fold"/>
</dbReference>
<keyword evidence="2" id="KW-0819">tRNA processing</keyword>
<dbReference type="Proteomes" id="UP000265427">
    <property type="component" value="Unassembled WGS sequence"/>
</dbReference>
<dbReference type="PANTHER" id="PTHR14387:SF0">
    <property type="entry name" value="DUF2428 DOMAIN-CONTAINING PROTEIN"/>
    <property type="match status" value="1"/>
</dbReference>
<dbReference type="Gene3D" id="1.25.10.10">
    <property type="entry name" value="Leucine-rich Repeat Variant"/>
    <property type="match status" value="1"/>
</dbReference>
<dbReference type="Pfam" id="PF25151">
    <property type="entry name" value="TPR_Trm732_C"/>
    <property type="match status" value="1"/>
</dbReference>
<evidence type="ECO:0000259" key="4">
    <source>
        <dbReference type="Pfam" id="PF25150"/>
    </source>
</evidence>
<dbReference type="PANTHER" id="PTHR14387">
    <property type="entry name" value="THADA/DEATH RECEPTOR INTERACTING PROTEIN"/>
    <property type="match status" value="1"/>
</dbReference>
<dbReference type="InterPro" id="IPR056842">
    <property type="entry name" value="THADA-like_TPR_C"/>
</dbReference>
<dbReference type="GO" id="GO:0030488">
    <property type="term" value="P:tRNA methylation"/>
    <property type="evidence" value="ECO:0007669"/>
    <property type="project" value="TreeGrafter"/>
</dbReference>
<sequence length="1886" mass="204743">MVRKKRKTTVNYLVKTRGLASSSLPLPVDIRDIDLPTAGSVRLAVSTTPDTAANLELNLEELYGNLVQAPDTYAQLKVLQLFRSHLKLVITAAATIQTLPDSTQTTFWQVAQDSFRFIFRLYLHPSMKAMRKTILPILDSLSLYDATFPALVASTGSSIGDIIVSEVTRFLDVVLAQSSDLDATIPLDQILALCEYSTATELLWVLHHTLKSTYLVQLVEYCNDQLRLIAAPIVSYHGQHDVAAGASSTDNDDDDTQPSEVVVASERCLGVLKSVIILCTAADKPSTLRLMDPPVPSESSSQSSLVGSLEHFVTQSLVLLATSAVHKDLVTTVGLATTLLLKVHVLEAKVTANVELTYVQGMSSWLLGDGSRSLPLMPLDTMTSLSAMPKLALYRGFLNSITDHSFLHQEPPAPILVEVLFTTVLSHCHSAHLTVRMYAFQVLEMFLRRIVQQPVLVLTTNTVYALLDTILLNWEHPAKKINQFMAPMFTHVVAVLGLDAAFDWPAMLRRLLLQPEQHRSKYIALGILLPKLDAVSLLDQHPTLLHGVLSAVGNQEVAASAASLFVQLLEALRRATSTTTHTPDLIAWSKWWVDAVVDALLNSDTHLRLRIATYVLPILVKSEPASVAILLEAARLRPDSDARLWTLLELVKCARKIMLEPPTLTTDEINFGLTHASGDIRMAAYDMLCTSLKTTSLPSESDIAFVQTFLLSSAKSIATSLRMKLIIGLKATLLRIREGARKTCRRDATASEHLALQFPAWLEGFVVSCITPSATPQRLTMGLEVFQLYTQIFDNPPSLHTPAITNALLNAMISCWDRVRTLSYSILETFPSPLPGYELGLDTLFDWALTLCCSPRQRESDAGAHFMRLLYKQHVHLTFLPSPRTPQACVAHIVALLGARLDELETVNAPGEPPLIHGLLLATRYMLEDTTSLDHTWHAPVTAIFSVLWRALNTALVVVGDATSGVGTQALDAAYAVVGEVSAIPPLRAKMDCRGHLVLDDPDVADGDSAQRAVVGSWLAAREAAAVLATLVKAALITPSLLETPTTASSVQRAGDVLLNALFELKHGGAVATVSVAYEDICKALLSSSPSFSTSSTDSIRRSLALSPAKWCDVLLHRLEHAEQQFILRRSAGFASSFVAILRAEPRNAAATLLPHVLATLLRLARDVDTVERVRVHALNILKLLGQDAILAEDVAVFVPDLLTVAVHGFESKSWAVRNSSMMLFAAATQRAIGDKQVADGAAAVGVSAQDVFTRCKGLDTFLLTHLQSQVYPLLLFLSRLRPDDVADQHSAATISDVLPLDTFVPLVVACAGETHIFHRRMAAHALAAIVAPTSIPAVVATLVQALQGPRYKNNKLHGSMLQLQALVDKYQPPISKTTLTSTWMDALDADLAAVLPRLLALRCDTNRGVFVHLALQVVAKVTEKSGNKSALWPLLVAHCDAVSHIQPSASPSPGHDLYLQGVASCLVQAALADEKAAASLVRGLTSPVFELRRSTTREFADHLHMLPWQHATFAGIVGAVTAQLVNESHPPTRTKQLVLLSQLLETNSDHVRVMVAVSGAVDRILALAVDSMDPLATGPAVELLGRVTLVQPHVLPSFVERVVELSDENKPLGVRLAAAKSLRGCSGSVLRPHDHMDVTVAAWIATLDLLQDDDVGVRDVIRVAAVESINHQGLTQSSDMLVLPRAIDFLASHPTLAASTVLRDHVQGTLEAWTTVVPWLDECLQDSSHLLLCEKIFEAESGNYFKQPALTVQLYTWYFVRTGVVPAPPSILPQAMAALQQWLKSATVHAWIGGTTFFPDVFPRLHNLLVVAVAVVLVIGQAHPELHGVASALLAHQGNMHPLVHTALTALKDAAADPKAASTDNALASIMYLAPFWSTKLGRNV</sequence>
<dbReference type="Pfam" id="PF10350">
    <property type="entry name" value="DUF2428"/>
    <property type="match status" value="1"/>
</dbReference>
<feature type="domain" description="tRNA (32-2'-O)-methyltransferase regulator THADA-like C-terminal TPR repeats region" evidence="5">
    <location>
        <begin position="1218"/>
        <end position="1367"/>
    </location>
</feature>
<evidence type="ECO:0000313" key="9">
    <source>
        <dbReference type="Proteomes" id="UP000286510"/>
    </source>
</evidence>
<evidence type="ECO:0000259" key="5">
    <source>
        <dbReference type="Pfam" id="PF25151"/>
    </source>
</evidence>
<proteinExistence type="inferred from homology"/>
<name>A0A397AUK8_APHAT</name>
<dbReference type="GO" id="GO:0005829">
    <property type="term" value="C:cytosol"/>
    <property type="evidence" value="ECO:0007669"/>
    <property type="project" value="TreeGrafter"/>
</dbReference>
<accession>A0A397AUK8</accession>
<dbReference type="EMBL" id="QUSZ01005485">
    <property type="protein sequence ID" value="RHY09479.1"/>
    <property type="molecule type" value="Genomic_DNA"/>
</dbReference>
<dbReference type="Pfam" id="PF25150">
    <property type="entry name" value="TPR_Trm732"/>
    <property type="match status" value="1"/>
</dbReference>
<protein>
    <submittedName>
        <fullName evidence="6">Uncharacterized protein</fullName>
    </submittedName>
</protein>
<reference evidence="8 9" key="1">
    <citation type="submission" date="2018-08" db="EMBL/GenBank/DDBJ databases">
        <title>Aphanomyces genome sequencing and annotation.</title>
        <authorList>
            <person name="Minardi D."/>
            <person name="Oidtmann B."/>
            <person name="Van Der Giezen M."/>
            <person name="Studholme D.J."/>
        </authorList>
    </citation>
    <scope>NUCLEOTIDE SEQUENCE [LARGE SCALE GENOMIC DNA]</scope>
    <source>
        <strain evidence="7 9">FDL457</strain>
        <strain evidence="6 8">Kv</strain>
    </source>
</reference>
<evidence type="ECO:0000313" key="7">
    <source>
        <dbReference type="EMBL" id="RHZ05511.1"/>
    </source>
</evidence>
<feature type="domain" description="tRNA (32-2'-O)-methyltransferase regulator THADA-like TPR repeats region" evidence="4">
    <location>
        <begin position="588"/>
        <end position="788"/>
    </location>
</feature>
<feature type="domain" description="DUF2428" evidence="3">
    <location>
        <begin position="1001"/>
        <end position="1216"/>
    </location>
</feature>
<dbReference type="InterPro" id="IPR019442">
    <property type="entry name" value="THADA/TRM732_DUF2428"/>
</dbReference>
<dbReference type="Proteomes" id="UP000286510">
    <property type="component" value="Unassembled WGS sequence"/>
</dbReference>
<dbReference type="EMBL" id="QUTF01016934">
    <property type="protein sequence ID" value="RHZ05511.1"/>
    <property type="molecule type" value="Genomic_DNA"/>
</dbReference>
<evidence type="ECO:0000313" key="8">
    <source>
        <dbReference type="Proteomes" id="UP000265427"/>
    </source>
</evidence>
<evidence type="ECO:0000259" key="3">
    <source>
        <dbReference type="Pfam" id="PF10350"/>
    </source>
</evidence>
<evidence type="ECO:0000256" key="2">
    <source>
        <dbReference type="ARBA" id="ARBA00022694"/>
    </source>
</evidence>
<dbReference type="VEuPathDB" id="FungiDB:H257_04299"/>
<evidence type="ECO:0000256" key="1">
    <source>
        <dbReference type="ARBA" id="ARBA00010409"/>
    </source>
</evidence>
<evidence type="ECO:0000313" key="6">
    <source>
        <dbReference type="EMBL" id="RHY09479.1"/>
    </source>
</evidence>
<comment type="similarity">
    <text evidence="1">Belongs to the THADA family.</text>
</comment>
<gene>
    <name evidence="7" type="ORF">DYB26_001404</name>
    <name evidence="6" type="ORF">DYB36_003096</name>
</gene>
<dbReference type="InterPro" id="IPR011989">
    <property type="entry name" value="ARM-like"/>
</dbReference>
<comment type="caution">
    <text evidence="6">The sequence shown here is derived from an EMBL/GenBank/DDBJ whole genome shotgun (WGS) entry which is preliminary data.</text>
</comment>